<evidence type="ECO:0008006" key="4">
    <source>
        <dbReference type="Google" id="ProtNLM"/>
    </source>
</evidence>
<keyword evidence="1" id="KW-0732">Signal</keyword>
<organism evidence="2 3">
    <name type="scientific">Paracidovorax wautersii</name>
    <dbReference type="NCBI Taxonomy" id="1177982"/>
    <lineage>
        <taxon>Bacteria</taxon>
        <taxon>Pseudomonadati</taxon>
        <taxon>Pseudomonadota</taxon>
        <taxon>Betaproteobacteria</taxon>
        <taxon>Burkholderiales</taxon>
        <taxon>Comamonadaceae</taxon>
        <taxon>Paracidovorax</taxon>
    </lineage>
</organism>
<dbReference type="RefSeq" id="WP_309829117.1">
    <property type="nucleotide sequence ID" value="NZ_JAVIZX010000001.1"/>
</dbReference>
<evidence type="ECO:0000313" key="3">
    <source>
        <dbReference type="Proteomes" id="UP001267710"/>
    </source>
</evidence>
<evidence type="ECO:0000256" key="1">
    <source>
        <dbReference type="SAM" id="SignalP"/>
    </source>
</evidence>
<dbReference type="PROSITE" id="PS51257">
    <property type="entry name" value="PROKAR_LIPOPROTEIN"/>
    <property type="match status" value="1"/>
</dbReference>
<dbReference type="Proteomes" id="UP001267710">
    <property type="component" value="Unassembled WGS sequence"/>
</dbReference>
<feature type="signal peptide" evidence="1">
    <location>
        <begin position="1"/>
        <end position="33"/>
    </location>
</feature>
<proteinExistence type="predicted"/>
<keyword evidence="3" id="KW-1185">Reference proteome</keyword>
<feature type="chain" id="PRO_5046314282" description="Lipoprotein" evidence="1">
    <location>
        <begin position="34"/>
        <end position="176"/>
    </location>
</feature>
<dbReference type="EMBL" id="JAVIZX010000001">
    <property type="protein sequence ID" value="MDR6214806.1"/>
    <property type="molecule type" value="Genomic_DNA"/>
</dbReference>
<evidence type="ECO:0000313" key="2">
    <source>
        <dbReference type="EMBL" id="MDR6214806.1"/>
    </source>
</evidence>
<sequence>MRSSPSLAPHRCALLAGLSCAVLLAGCGATAPAAPAAAGAATTAAPATATSGAPAANRWASLEAQVGRRPSGGTDFLRTGPLAERLRGLMGEVNYPVLLDNLGVSGPLQRDGKLLFIIGNRPHQGGSEEAAVVIHPAADAVRVWLLTGGEEWDVQDQGTPVPLPADVLTMRENARR</sequence>
<name>A0ABU1ICY1_9BURK</name>
<comment type="caution">
    <text evidence="2">The sequence shown here is derived from an EMBL/GenBank/DDBJ whole genome shotgun (WGS) entry which is preliminary data.</text>
</comment>
<reference evidence="2 3" key="1">
    <citation type="submission" date="2023-08" db="EMBL/GenBank/DDBJ databases">
        <title>Functional and genomic diversity of the sorghum phyllosphere microbiome.</title>
        <authorList>
            <person name="Shade A."/>
        </authorList>
    </citation>
    <scope>NUCLEOTIDE SEQUENCE [LARGE SCALE GENOMIC DNA]</scope>
    <source>
        <strain evidence="2 3">SORGH_AS_0335</strain>
    </source>
</reference>
<protein>
    <recommendedName>
        <fullName evidence="4">Lipoprotein</fullName>
    </recommendedName>
</protein>
<gene>
    <name evidence="2" type="ORF">QE399_002495</name>
</gene>
<accession>A0ABU1ICY1</accession>